<proteinExistence type="predicted"/>
<gene>
    <name evidence="2" type="ORF">E1091_14755</name>
</gene>
<feature type="domain" description="Dienelactone hydrolase" evidence="1">
    <location>
        <begin position="15"/>
        <end position="218"/>
    </location>
</feature>
<protein>
    <submittedName>
        <fullName evidence="2">Dienelactone hydrolase family protein</fullName>
    </submittedName>
</protein>
<dbReference type="Pfam" id="PF01738">
    <property type="entry name" value="DLH"/>
    <property type="match status" value="1"/>
</dbReference>
<dbReference type="PANTHER" id="PTHR46623">
    <property type="entry name" value="CARBOXYMETHYLENEBUTENOLIDASE-RELATED"/>
    <property type="match status" value="1"/>
</dbReference>
<dbReference type="EMBL" id="SMKE01000596">
    <property type="protein sequence ID" value="TDB89399.1"/>
    <property type="molecule type" value="Genomic_DNA"/>
</dbReference>
<evidence type="ECO:0000313" key="3">
    <source>
        <dbReference type="Proteomes" id="UP000295626"/>
    </source>
</evidence>
<dbReference type="PANTHER" id="PTHR46623:SF6">
    <property type="entry name" value="ALPHA_BETA-HYDROLASES SUPERFAMILY PROTEIN"/>
    <property type="match status" value="1"/>
</dbReference>
<reference evidence="2 3" key="1">
    <citation type="submission" date="2019-02" db="EMBL/GenBank/DDBJ databases">
        <title>Draft genome sequences of novel Actinobacteria.</title>
        <authorList>
            <person name="Sahin N."/>
            <person name="Ay H."/>
            <person name="Saygin H."/>
        </authorList>
    </citation>
    <scope>NUCLEOTIDE SEQUENCE [LARGE SCALE GENOMIC DNA]</scope>
    <source>
        <strain evidence="2 3">JCM 30529</strain>
    </source>
</reference>
<name>A0ABY2DED8_9ACTN</name>
<dbReference type="InterPro" id="IPR051049">
    <property type="entry name" value="Dienelactone_hydrolase-like"/>
</dbReference>
<dbReference type="InterPro" id="IPR029058">
    <property type="entry name" value="AB_hydrolase_fold"/>
</dbReference>
<organism evidence="2 3">
    <name type="scientific">Micromonospora fluostatini</name>
    <dbReference type="NCBI Taxonomy" id="1629071"/>
    <lineage>
        <taxon>Bacteria</taxon>
        <taxon>Bacillati</taxon>
        <taxon>Actinomycetota</taxon>
        <taxon>Actinomycetes</taxon>
        <taxon>Micromonosporales</taxon>
        <taxon>Micromonosporaceae</taxon>
        <taxon>Micromonospora</taxon>
    </lineage>
</organism>
<keyword evidence="2" id="KW-0378">Hydrolase</keyword>
<comment type="caution">
    <text evidence="2">The sequence shown here is derived from an EMBL/GenBank/DDBJ whole genome shotgun (WGS) entry which is preliminary data.</text>
</comment>
<dbReference type="SUPFAM" id="SSF53474">
    <property type="entry name" value="alpha/beta-Hydrolases"/>
    <property type="match status" value="1"/>
</dbReference>
<dbReference type="Proteomes" id="UP000295626">
    <property type="component" value="Unassembled WGS sequence"/>
</dbReference>
<dbReference type="GO" id="GO:0016787">
    <property type="term" value="F:hydrolase activity"/>
    <property type="evidence" value="ECO:0007669"/>
    <property type="project" value="UniProtKB-KW"/>
</dbReference>
<dbReference type="InterPro" id="IPR002925">
    <property type="entry name" value="Dienelactn_hydro"/>
</dbReference>
<keyword evidence="3" id="KW-1185">Reference proteome</keyword>
<sequence length="221" mass="23018">MGELVSYPDHVRPGEGYLAIPSSGATGPAVIVLPEQWGVVPHITSVADRFAEAGFVALVPDLSPTAEDGPVTGRRLDDAARLVAEAADHLAARPEVTGKVGTVGFCVGGSLALWSASRSDRIVAAAGFYPSLPWDGMGADWGDYAGKTAVIHCAESSGAATPDGVRATRKAIEAAGGTCQTYDYPGTGHAFFNDDRPESFDRQAAASAWARTLELFRSRLG</sequence>
<evidence type="ECO:0000259" key="1">
    <source>
        <dbReference type="Pfam" id="PF01738"/>
    </source>
</evidence>
<accession>A0ABY2DED8</accession>
<dbReference type="Gene3D" id="3.40.50.1820">
    <property type="entry name" value="alpha/beta hydrolase"/>
    <property type="match status" value="1"/>
</dbReference>
<evidence type="ECO:0000313" key="2">
    <source>
        <dbReference type="EMBL" id="TDB89399.1"/>
    </source>
</evidence>